<dbReference type="Proteomes" id="UP000053573">
    <property type="component" value="Unassembled WGS sequence"/>
</dbReference>
<evidence type="ECO:0000256" key="1">
    <source>
        <dbReference type="SAM" id="MobiDB-lite"/>
    </source>
</evidence>
<organism evidence="2 3">
    <name type="scientific">Blastomyces silverae</name>
    <dbReference type="NCBI Taxonomy" id="2060906"/>
    <lineage>
        <taxon>Eukaryota</taxon>
        <taxon>Fungi</taxon>
        <taxon>Dikarya</taxon>
        <taxon>Ascomycota</taxon>
        <taxon>Pezizomycotina</taxon>
        <taxon>Eurotiomycetes</taxon>
        <taxon>Eurotiomycetidae</taxon>
        <taxon>Onygenales</taxon>
        <taxon>Ajellomycetaceae</taxon>
        <taxon>Blastomyces</taxon>
    </lineage>
</organism>
<dbReference type="OrthoDB" id="10626755at2759"/>
<comment type="caution">
    <text evidence="2">The sequence shown here is derived from an EMBL/GenBank/DDBJ whole genome shotgun (WGS) entry which is preliminary data.</text>
</comment>
<protein>
    <recommendedName>
        <fullName evidence="4">No apical meristem-associated C-terminal domain-containing protein</fullName>
    </recommendedName>
</protein>
<name>A0A0H1BL32_9EURO</name>
<reference evidence="3" key="1">
    <citation type="journal article" date="2015" name="PLoS Genet.">
        <title>The dynamic genome and transcriptome of the human fungal pathogen Blastomyces and close relative Emmonsia.</title>
        <authorList>
            <person name="Munoz J.F."/>
            <person name="Gauthier G.M."/>
            <person name="Desjardins C.A."/>
            <person name="Gallo J.E."/>
            <person name="Holder J."/>
            <person name="Sullivan T.D."/>
            <person name="Marty A.J."/>
            <person name="Carmen J.C."/>
            <person name="Chen Z."/>
            <person name="Ding L."/>
            <person name="Gujja S."/>
            <person name="Magrini V."/>
            <person name="Misas E."/>
            <person name="Mitreva M."/>
            <person name="Priest M."/>
            <person name="Saif S."/>
            <person name="Whiston E.A."/>
            <person name="Young S."/>
            <person name="Zeng Q."/>
            <person name="Goldman W.E."/>
            <person name="Mardis E.R."/>
            <person name="Taylor J.W."/>
            <person name="McEwen J.G."/>
            <person name="Clay O.K."/>
            <person name="Klein B.S."/>
            <person name="Cuomo C.A."/>
        </authorList>
    </citation>
    <scope>NUCLEOTIDE SEQUENCE [LARGE SCALE GENOMIC DNA]</scope>
    <source>
        <strain evidence="3">UAMH 139</strain>
    </source>
</reference>
<dbReference type="STRING" id="2060906.A0A0H1BL32"/>
<sequence length="108" mass="13057">MKPFPEYDKSEFEGSEQDEYKKENMKNREIQHLSIAHNLERDKHKNMIERQKILKIELKLELIRAHREREYDLYNSDSHVSKAIAQFKENTKNIIKSNTLNDTFNYIS</sequence>
<accession>A0A0H1BL32</accession>
<feature type="region of interest" description="Disordered" evidence="1">
    <location>
        <begin position="1"/>
        <end position="27"/>
    </location>
</feature>
<evidence type="ECO:0000313" key="2">
    <source>
        <dbReference type="EMBL" id="KLJ12259.1"/>
    </source>
</evidence>
<keyword evidence="3" id="KW-1185">Reference proteome</keyword>
<dbReference type="AlphaFoldDB" id="A0A0H1BL32"/>
<evidence type="ECO:0008006" key="4">
    <source>
        <dbReference type="Google" id="ProtNLM"/>
    </source>
</evidence>
<gene>
    <name evidence="2" type="ORF">EMPG_12681</name>
</gene>
<dbReference type="EMBL" id="LDEV01001054">
    <property type="protein sequence ID" value="KLJ12259.1"/>
    <property type="molecule type" value="Genomic_DNA"/>
</dbReference>
<proteinExistence type="predicted"/>
<evidence type="ECO:0000313" key="3">
    <source>
        <dbReference type="Proteomes" id="UP000053573"/>
    </source>
</evidence>